<proteinExistence type="predicted"/>
<accession>A0AAN6P8E8</accession>
<keyword evidence="2" id="KW-1185">Reference proteome</keyword>
<dbReference type="Gene3D" id="3.30.200.20">
    <property type="entry name" value="Phosphorylase Kinase, domain 1"/>
    <property type="match status" value="1"/>
</dbReference>
<organism evidence="1 2">
    <name type="scientific">Parachaetomium inaequale</name>
    <dbReference type="NCBI Taxonomy" id="2588326"/>
    <lineage>
        <taxon>Eukaryota</taxon>
        <taxon>Fungi</taxon>
        <taxon>Dikarya</taxon>
        <taxon>Ascomycota</taxon>
        <taxon>Pezizomycotina</taxon>
        <taxon>Sordariomycetes</taxon>
        <taxon>Sordariomycetidae</taxon>
        <taxon>Sordariales</taxon>
        <taxon>Chaetomiaceae</taxon>
        <taxon>Parachaetomium</taxon>
    </lineage>
</organism>
<reference evidence="2" key="1">
    <citation type="journal article" date="2023" name="Mol. Phylogenet. Evol.">
        <title>Genome-scale phylogeny and comparative genomics of the fungal order Sordariales.</title>
        <authorList>
            <person name="Hensen N."/>
            <person name="Bonometti L."/>
            <person name="Westerberg I."/>
            <person name="Brannstrom I.O."/>
            <person name="Guillou S."/>
            <person name="Cros-Aarteil S."/>
            <person name="Calhoun S."/>
            <person name="Haridas S."/>
            <person name="Kuo A."/>
            <person name="Mondo S."/>
            <person name="Pangilinan J."/>
            <person name="Riley R."/>
            <person name="LaButti K."/>
            <person name="Andreopoulos B."/>
            <person name="Lipzen A."/>
            <person name="Chen C."/>
            <person name="Yan M."/>
            <person name="Daum C."/>
            <person name="Ng V."/>
            <person name="Clum A."/>
            <person name="Steindorff A."/>
            <person name="Ohm R.A."/>
            <person name="Martin F."/>
            <person name="Silar P."/>
            <person name="Natvig D.O."/>
            <person name="Lalanne C."/>
            <person name="Gautier V."/>
            <person name="Ament-Velasquez S.L."/>
            <person name="Kruys A."/>
            <person name="Hutchinson M.I."/>
            <person name="Powell A.J."/>
            <person name="Barry K."/>
            <person name="Miller A.N."/>
            <person name="Grigoriev I.V."/>
            <person name="Debuchy R."/>
            <person name="Gladieux P."/>
            <person name="Hiltunen Thoren M."/>
            <person name="Johannesson H."/>
        </authorList>
    </citation>
    <scope>NUCLEOTIDE SEQUENCE [LARGE SCALE GENOMIC DNA]</scope>
    <source>
        <strain evidence="2">CBS 284.82</strain>
    </source>
</reference>
<dbReference type="AlphaFoldDB" id="A0AAN6P8E8"/>
<protein>
    <submittedName>
        <fullName evidence="1">Uncharacterized protein</fullName>
    </submittedName>
</protein>
<evidence type="ECO:0000313" key="1">
    <source>
        <dbReference type="EMBL" id="KAK4033649.1"/>
    </source>
</evidence>
<sequence length="219" mass="24967">MVRSLGQRNCRSWYGPGGLHPTHLGDTLSNSRYTIVHKLDHSNHSLSWLTRDSATNTWRRIDIVLASPEVTKFHANAVERDLLAHAADAARADARGSILELLHHRGPNCDHLCMVFPLNGTYNCFRWTVQGGGRDKTEMNEAWLVRQCAKLRKDRAEESDGSEAQAPENVHAITAEEMLAILGRPRLSRDDQVPRYLVLRPDRIEEDFDFWLSEEAFQQ</sequence>
<comment type="caution">
    <text evidence="1">The sequence shown here is derived from an EMBL/GenBank/DDBJ whole genome shotgun (WGS) entry which is preliminary data.</text>
</comment>
<evidence type="ECO:0000313" key="2">
    <source>
        <dbReference type="Proteomes" id="UP001303115"/>
    </source>
</evidence>
<gene>
    <name evidence="1" type="ORF">C8A01DRAFT_49801</name>
</gene>
<dbReference type="Proteomes" id="UP001303115">
    <property type="component" value="Unassembled WGS sequence"/>
</dbReference>
<dbReference type="EMBL" id="MU854517">
    <property type="protein sequence ID" value="KAK4033649.1"/>
    <property type="molecule type" value="Genomic_DNA"/>
</dbReference>
<name>A0AAN6P8E8_9PEZI</name>